<feature type="domain" description="HTH cro/C1-type" evidence="2">
    <location>
        <begin position="42"/>
        <end position="96"/>
    </location>
</feature>
<dbReference type="Proteomes" id="UP001596109">
    <property type="component" value="Unassembled WGS sequence"/>
</dbReference>
<name>A0ABW0TKX5_9BACL</name>
<sequence length="106" mass="11991">MLKSDDPTGNTFLGIGYALDRTSLQIILSFNERDFFMLINKVKELRTSLNLTQSELGQRVGVTRQTISFIEKGIYDPSVTLAIRISEALGYQIGDVFWINNESVEK</sequence>
<dbReference type="CDD" id="cd00093">
    <property type="entry name" value="HTH_XRE"/>
    <property type="match status" value="1"/>
</dbReference>
<dbReference type="PROSITE" id="PS50943">
    <property type="entry name" value="HTH_CROC1"/>
    <property type="match status" value="1"/>
</dbReference>
<proteinExistence type="predicted"/>
<dbReference type="PANTHER" id="PTHR46558">
    <property type="entry name" value="TRACRIPTIONAL REGULATORY PROTEIN-RELATED-RELATED"/>
    <property type="match status" value="1"/>
</dbReference>
<keyword evidence="4" id="KW-1185">Reference proteome</keyword>
<evidence type="ECO:0000313" key="4">
    <source>
        <dbReference type="Proteomes" id="UP001596109"/>
    </source>
</evidence>
<dbReference type="SUPFAM" id="SSF47413">
    <property type="entry name" value="lambda repressor-like DNA-binding domains"/>
    <property type="match status" value="1"/>
</dbReference>
<dbReference type="InterPro" id="IPR010982">
    <property type="entry name" value="Lambda_DNA-bd_dom_sf"/>
</dbReference>
<reference evidence="4" key="1">
    <citation type="journal article" date="2019" name="Int. J. Syst. Evol. Microbiol.">
        <title>The Global Catalogue of Microorganisms (GCM) 10K type strain sequencing project: providing services to taxonomists for standard genome sequencing and annotation.</title>
        <authorList>
            <consortium name="The Broad Institute Genomics Platform"/>
            <consortium name="The Broad Institute Genome Sequencing Center for Infectious Disease"/>
            <person name="Wu L."/>
            <person name="Ma J."/>
        </authorList>
    </citation>
    <scope>NUCLEOTIDE SEQUENCE [LARGE SCALE GENOMIC DNA]</scope>
    <source>
        <strain evidence="4">CGMCC 4.1434</strain>
    </source>
</reference>
<dbReference type="RefSeq" id="WP_381434483.1">
    <property type="nucleotide sequence ID" value="NZ_JBHSNO010000005.1"/>
</dbReference>
<dbReference type="Pfam" id="PF01381">
    <property type="entry name" value="HTH_3"/>
    <property type="match status" value="1"/>
</dbReference>
<dbReference type="InterPro" id="IPR001387">
    <property type="entry name" value="Cro/C1-type_HTH"/>
</dbReference>
<dbReference type="SMART" id="SM00530">
    <property type="entry name" value="HTH_XRE"/>
    <property type="match status" value="1"/>
</dbReference>
<evidence type="ECO:0000259" key="2">
    <source>
        <dbReference type="PROSITE" id="PS50943"/>
    </source>
</evidence>
<dbReference type="PANTHER" id="PTHR46558:SF4">
    <property type="entry name" value="DNA-BIDING PHAGE PROTEIN"/>
    <property type="match status" value="1"/>
</dbReference>
<comment type="caution">
    <text evidence="3">The sequence shown here is derived from an EMBL/GenBank/DDBJ whole genome shotgun (WGS) entry which is preliminary data.</text>
</comment>
<dbReference type="Gene3D" id="1.10.260.40">
    <property type="entry name" value="lambda repressor-like DNA-binding domains"/>
    <property type="match status" value="1"/>
</dbReference>
<keyword evidence="1" id="KW-0238">DNA-binding</keyword>
<protein>
    <submittedName>
        <fullName evidence="3">Helix-turn-helix transcriptional regulator</fullName>
    </submittedName>
</protein>
<gene>
    <name evidence="3" type="ORF">ACFPRA_11830</name>
</gene>
<evidence type="ECO:0000256" key="1">
    <source>
        <dbReference type="ARBA" id="ARBA00023125"/>
    </source>
</evidence>
<dbReference type="EMBL" id="JBHSNO010000005">
    <property type="protein sequence ID" value="MFC5589584.1"/>
    <property type="molecule type" value="Genomic_DNA"/>
</dbReference>
<accession>A0ABW0TKX5</accession>
<evidence type="ECO:0000313" key="3">
    <source>
        <dbReference type="EMBL" id="MFC5589584.1"/>
    </source>
</evidence>
<organism evidence="3 4">
    <name type="scientific">Sporosarcina soli</name>
    <dbReference type="NCBI Taxonomy" id="334736"/>
    <lineage>
        <taxon>Bacteria</taxon>
        <taxon>Bacillati</taxon>
        <taxon>Bacillota</taxon>
        <taxon>Bacilli</taxon>
        <taxon>Bacillales</taxon>
        <taxon>Caryophanaceae</taxon>
        <taxon>Sporosarcina</taxon>
    </lineage>
</organism>